<evidence type="ECO:0000313" key="1">
    <source>
        <dbReference type="EMBL" id="GAA2639731.1"/>
    </source>
</evidence>
<reference evidence="1 2" key="1">
    <citation type="journal article" date="2019" name="Int. J. Syst. Evol. Microbiol.">
        <title>The Global Catalogue of Microorganisms (GCM) 10K type strain sequencing project: providing services to taxonomists for standard genome sequencing and annotation.</title>
        <authorList>
            <consortium name="The Broad Institute Genomics Platform"/>
            <consortium name="The Broad Institute Genome Sequencing Center for Infectious Disease"/>
            <person name="Wu L."/>
            <person name="Ma J."/>
        </authorList>
    </citation>
    <scope>NUCLEOTIDE SEQUENCE [LARGE SCALE GENOMIC DNA]</scope>
    <source>
        <strain evidence="1 2">JCM 6833</strain>
    </source>
</reference>
<comment type="caution">
    <text evidence="1">The sequence shown here is derived from an EMBL/GenBank/DDBJ whole genome shotgun (WGS) entry which is preliminary data.</text>
</comment>
<sequence>MSAKDRITITIDHDLVEAAEAAVAAGNARSVSDYINSAVRERASRHARSRLWLDQQLAAVRGSGPDAYEAARRRAAAALGLSLSDDDAGTAA</sequence>
<dbReference type="RefSeq" id="WP_344549400.1">
    <property type="nucleotide sequence ID" value="NZ_BAAATD010000030.1"/>
</dbReference>
<dbReference type="Proteomes" id="UP001501509">
    <property type="component" value="Unassembled WGS sequence"/>
</dbReference>
<organism evidence="1 2">
    <name type="scientific">Actinomadura fulvescens</name>
    <dbReference type="NCBI Taxonomy" id="46160"/>
    <lineage>
        <taxon>Bacteria</taxon>
        <taxon>Bacillati</taxon>
        <taxon>Actinomycetota</taxon>
        <taxon>Actinomycetes</taxon>
        <taxon>Streptosporangiales</taxon>
        <taxon>Thermomonosporaceae</taxon>
        <taxon>Actinomadura</taxon>
    </lineage>
</organism>
<name>A0ABN3QZT9_9ACTN</name>
<gene>
    <name evidence="1" type="ORF">GCM10010411_95030</name>
</gene>
<dbReference type="EMBL" id="BAAATD010000030">
    <property type="protein sequence ID" value="GAA2639731.1"/>
    <property type="molecule type" value="Genomic_DNA"/>
</dbReference>
<evidence type="ECO:0000313" key="2">
    <source>
        <dbReference type="Proteomes" id="UP001501509"/>
    </source>
</evidence>
<protein>
    <submittedName>
        <fullName evidence="1">Uncharacterized protein</fullName>
    </submittedName>
</protein>
<proteinExistence type="predicted"/>
<dbReference type="InterPro" id="IPR010985">
    <property type="entry name" value="Ribbon_hlx_hlx"/>
</dbReference>
<accession>A0ABN3QZT9</accession>
<dbReference type="SUPFAM" id="SSF47598">
    <property type="entry name" value="Ribbon-helix-helix"/>
    <property type="match status" value="1"/>
</dbReference>
<keyword evidence="2" id="KW-1185">Reference proteome</keyword>